<dbReference type="GO" id="GO:0005737">
    <property type="term" value="C:cytoplasm"/>
    <property type="evidence" value="ECO:0007669"/>
    <property type="project" value="TreeGrafter"/>
</dbReference>
<dbReference type="InterPro" id="IPR036069">
    <property type="entry name" value="DUF34/NIF3_sf"/>
</dbReference>
<dbReference type="FunFam" id="3.40.1390.30:FF:000001">
    <property type="entry name" value="GTP cyclohydrolase 1 type 2"/>
    <property type="match status" value="1"/>
</dbReference>
<dbReference type="STRING" id="1121391.SAMN02745206_01820"/>
<dbReference type="RefSeq" id="WP_073038680.1">
    <property type="nucleotide sequence ID" value="NZ_FQVB01000016.1"/>
</dbReference>
<feature type="binding site" evidence="5">
    <location>
        <position position="232"/>
    </location>
    <ligand>
        <name>a divalent metal cation</name>
        <dbReference type="ChEBI" id="CHEBI:60240"/>
        <label>1</label>
    </ligand>
</feature>
<feature type="binding site" evidence="5">
    <location>
        <position position="68"/>
    </location>
    <ligand>
        <name>a divalent metal cation</name>
        <dbReference type="ChEBI" id="CHEBI:60240"/>
        <label>1</label>
    </ligand>
</feature>
<name>A0A1M5B1Y2_9BACT</name>
<dbReference type="Pfam" id="PF01784">
    <property type="entry name" value="DUF34_NIF3"/>
    <property type="match status" value="1"/>
</dbReference>
<dbReference type="EMBL" id="FQVB01000016">
    <property type="protein sequence ID" value="SHF36416.1"/>
    <property type="molecule type" value="Genomic_DNA"/>
</dbReference>
<dbReference type="NCBIfam" id="TIGR00486">
    <property type="entry name" value="YbgI_SA1388"/>
    <property type="match status" value="1"/>
</dbReference>
<evidence type="ECO:0000313" key="6">
    <source>
        <dbReference type="EMBL" id="SHF36416.1"/>
    </source>
</evidence>
<sequence>MKHPTVNLLIQWIDRLAPFANAEEWDNCGLLVGDPQASVSRVMVALDPTAQTVAEAVAKGCQALVTHHPLLIQPVKTVRFDHPAGALIARAIREGVHLIAAHTNLDVAVDGTNHTLASLLRLTVEGPLQRAVNIREEDGRYAGLGLAGTLPEPLSLRQLALELGGLLQSQWVRFVGDAEREISRVGLCTGSGAGFVEQAAKAGCQALITGDVKYHDAHAALDRGLALVDVGHFASERIIVEPLARYLSQCALREGVALEVTTSSLEEDPFQTLVV</sequence>
<dbReference type="Proteomes" id="UP000184076">
    <property type="component" value="Unassembled WGS sequence"/>
</dbReference>
<feature type="binding site" evidence="5">
    <location>
        <position position="236"/>
    </location>
    <ligand>
        <name>a divalent metal cation</name>
        <dbReference type="ChEBI" id="CHEBI:60240"/>
        <label>1</label>
    </ligand>
</feature>
<dbReference type="InterPro" id="IPR002678">
    <property type="entry name" value="DUF34/NIF3"/>
</dbReference>
<reference evidence="7" key="1">
    <citation type="submission" date="2016-11" db="EMBL/GenBank/DDBJ databases">
        <authorList>
            <person name="Varghese N."/>
            <person name="Submissions S."/>
        </authorList>
    </citation>
    <scope>NUCLEOTIDE SEQUENCE [LARGE SCALE GENOMIC DNA]</scope>
    <source>
        <strain evidence="7">DSM 9756</strain>
    </source>
</reference>
<keyword evidence="7" id="KW-1185">Reference proteome</keyword>
<comment type="similarity">
    <text evidence="1">Belongs to the GTP cyclohydrolase I type 2/NIF3 family.</text>
</comment>
<evidence type="ECO:0000256" key="2">
    <source>
        <dbReference type="ARBA" id="ARBA00011643"/>
    </source>
</evidence>
<evidence type="ECO:0000256" key="4">
    <source>
        <dbReference type="ARBA" id="ARBA00022723"/>
    </source>
</evidence>
<dbReference type="GO" id="GO:0046872">
    <property type="term" value="F:metal ion binding"/>
    <property type="evidence" value="ECO:0007669"/>
    <property type="project" value="UniProtKB-KW"/>
</dbReference>
<comment type="subunit">
    <text evidence="2">Homohexamer.</text>
</comment>
<accession>A0A1M5B1Y2</accession>
<evidence type="ECO:0000256" key="1">
    <source>
        <dbReference type="ARBA" id="ARBA00006964"/>
    </source>
</evidence>
<organism evidence="6 7">
    <name type="scientific">Desulfacinum infernum DSM 9756</name>
    <dbReference type="NCBI Taxonomy" id="1121391"/>
    <lineage>
        <taxon>Bacteria</taxon>
        <taxon>Pseudomonadati</taxon>
        <taxon>Thermodesulfobacteriota</taxon>
        <taxon>Syntrophobacteria</taxon>
        <taxon>Syntrophobacterales</taxon>
        <taxon>Syntrophobacteraceae</taxon>
        <taxon>Desulfacinum</taxon>
    </lineage>
</organism>
<evidence type="ECO:0000256" key="5">
    <source>
        <dbReference type="PIRSR" id="PIRSR602678-1"/>
    </source>
</evidence>
<feature type="binding site" evidence="5">
    <location>
        <position position="67"/>
    </location>
    <ligand>
        <name>a divalent metal cation</name>
        <dbReference type="ChEBI" id="CHEBI:60240"/>
        <label>1</label>
    </ligand>
</feature>
<evidence type="ECO:0000256" key="3">
    <source>
        <dbReference type="ARBA" id="ARBA00022112"/>
    </source>
</evidence>
<gene>
    <name evidence="6" type="ORF">SAMN02745206_01820</name>
</gene>
<keyword evidence="4 5" id="KW-0479">Metal-binding</keyword>
<proteinExistence type="inferred from homology"/>
<dbReference type="SUPFAM" id="SSF102705">
    <property type="entry name" value="NIF3 (NGG1p interacting factor 3)-like"/>
    <property type="match status" value="1"/>
</dbReference>
<dbReference type="PANTHER" id="PTHR13799:SF14">
    <property type="entry name" value="GTP CYCLOHYDROLASE 1 TYPE 2 HOMOLOG"/>
    <property type="match status" value="1"/>
</dbReference>
<dbReference type="AlphaFoldDB" id="A0A1M5B1Y2"/>
<dbReference type="Gene3D" id="3.40.1390.30">
    <property type="entry name" value="NIF3 (NGG1p interacting factor 3)-like"/>
    <property type="match status" value="2"/>
</dbReference>
<dbReference type="PANTHER" id="PTHR13799">
    <property type="entry name" value="NGG1 INTERACTING FACTOR 3"/>
    <property type="match status" value="1"/>
</dbReference>
<protein>
    <recommendedName>
        <fullName evidence="3">GTP cyclohydrolase 1 type 2 homolog</fullName>
    </recommendedName>
</protein>
<evidence type="ECO:0000313" key="7">
    <source>
        <dbReference type="Proteomes" id="UP000184076"/>
    </source>
</evidence>
<feature type="binding site" evidence="5">
    <location>
        <position position="106"/>
    </location>
    <ligand>
        <name>a divalent metal cation</name>
        <dbReference type="ChEBI" id="CHEBI:60240"/>
        <label>1</label>
    </ligand>
</feature>